<sequence>MAEITQKEQNDDFEVFEKVNQRYFAEIEHSVPHFQQTLFDLQNECYKNWKNAISANVALQKELLGNSGFNFPIPKITQKIIDNVGEEIVKYRLASIKIAISSIESVTKNVKTWNDNANVFVDLNRKIMHNCLSPFIPNSDTQK</sequence>
<dbReference type="STRING" id="1580092.NADRNF5_1130"/>
<protein>
    <submittedName>
        <fullName evidence="1">Uncharacterized protein</fullName>
    </submittedName>
</protein>
<dbReference type="Proteomes" id="UP000032408">
    <property type="component" value="Chromosome"/>
</dbReference>
<reference evidence="2" key="1">
    <citation type="submission" date="2015-03" db="EMBL/GenBank/DDBJ databases">
        <title>Characterization of two novel Thaumarchaeota isolated from the Northern Adriatic Sea.</title>
        <authorList>
            <person name="Bayer B."/>
            <person name="Vojvoda J."/>
            <person name="Offre P."/>
            <person name="Srivastava A."/>
            <person name="Elisabeth N."/>
            <person name="Garcia J.A.L."/>
            <person name="Schleper C."/>
            <person name="Herndl G.J."/>
        </authorList>
    </citation>
    <scope>NUCLEOTIDE SEQUENCE [LARGE SCALE GENOMIC DNA]</scope>
    <source>
        <strain evidence="2">NF5</strain>
    </source>
</reference>
<keyword evidence="2" id="KW-1185">Reference proteome</keyword>
<organism evidence="1 2">
    <name type="scientific">Nitrosopumilus adriaticus</name>
    <dbReference type="NCBI Taxonomy" id="1580092"/>
    <lineage>
        <taxon>Archaea</taxon>
        <taxon>Nitrososphaerota</taxon>
        <taxon>Nitrososphaeria</taxon>
        <taxon>Nitrosopumilales</taxon>
        <taxon>Nitrosopumilaceae</taxon>
        <taxon>Nitrosopumilus</taxon>
    </lineage>
</organism>
<dbReference type="RefSeq" id="WP_048116115.1">
    <property type="nucleotide sequence ID" value="NZ_CP011070.1"/>
</dbReference>
<dbReference type="OrthoDB" id="2484at2157"/>
<dbReference type="GeneID" id="24820335"/>
<dbReference type="KEGG" id="nin:NADRNF5_1130"/>
<dbReference type="HOGENOM" id="CLU_150428_0_0_2"/>
<gene>
    <name evidence="1" type="ORF">NADRNF5_1130</name>
</gene>
<evidence type="ECO:0000313" key="2">
    <source>
        <dbReference type="Proteomes" id="UP000032408"/>
    </source>
</evidence>
<evidence type="ECO:0000313" key="1">
    <source>
        <dbReference type="EMBL" id="AJW70819.1"/>
    </source>
</evidence>
<dbReference type="EMBL" id="CP011070">
    <property type="protein sequence ID" value="AJW70819.1"/>
    <property type="molecule type" value="Genomic_DNA"/>
</dbReference>
<name>A0A0D5C211_9ARCH</name>
<proteinExistence type="predicted"/>
<reference evidence="1 2" key="2">
    <citation type="journal article" date="2016" name="ISME J.">
        <title>Physiological and genomic characterization of two novel marine thaumarchaeal strains indicates niche differentiation.</title>
        <authorList>
            <person name="Bayer B."/>
            <person name="Vojvoda J."/>
            <person name="Offre P."/>
            <person name="Alves R.J."/>
            <person name="Elisabeth N.H."/>
            <person name="Garcia J.A."/>
            <person name="Volland J.M."/>
            <person name="Srivastava A."/>
            <person name="Schleper C."/>
            <person name="Herndl G.J."/>
        </authorList>
    </citation>
    <scope>NUCLEOTIDE SEQUENCE [LARGE SCALE GENOMIC DNA]</scope>
    <source>
        <strain evidence="1 2">NF5</strain>
    </source>
</reference>
<dbReference type="AlphaFoldDB" id="A0A0D5C211"/>
<accession>A0A0D5C211</accession>